<comment type="caution">
    <text evidence="11">The sequence shown here is derived from an EMBL/GenBank/DDBJ whole genome shotgun (WGS) entry which is preliminary data.</text>
</comment>
<dbReference type="CDD" id="cd01679">
    <property type="entry name" value="RNR_I"/>
    <property type="match status" value="1"/>
</dbReference>
<dbReference type="PANTHER" id="PTHR11573">
    <property type="entry name" value="RIBONUCLEOSIDE-DIPHOSPHATE REDUCTASE LARGE CHAIN"/>
    <property type="match status" value="1"/>
</dbReference>
<evidence type="ECO:0000256" key="8">
    <source>
        <dbReference type="PROSITE-ProRule" id="PRU00492"/>
    </source>
</evidence>
<evidence type="ECO:0000256" key="3">
    <source>
        <dbReference type="ARBA" id="ARBA00022533"/>
    </source>
</evidence>
<dbReference type="AlphaFoldDB" id="A0A9W7DL89"/>
<comment type="catalytic activity">
    <reaction evidence="9">
        <text>a 2'-deoxyribonucleoside 5'-diphosphate + [thioredoxin]-disulfide + H2O = a ribonucleoside 5'-diphosphate + [thioredoxin]-dithiol</text>
        <dbReference type="Rhea" id="RHEA:23252"/>
        <dbReference type="Rhea" id="RHEA-COMP:10698"/>
        <dbReference type="Rhea" id="RHEA-COMP:10700"/>
        <dbReference type="ChEBI" id="CHEBI:15377"/>
        <dbReference type="ChEBI" id="CHEBI:29950"/>
        <dbReference type="ChEBI" id="CHEBI:50058"/>
        <dbReference type="ChEBI" id="CHEBI:57930"/>
        <dbReference type="ChEBI" id="CHEBI:73316"/>
        <dbReference type="EC" id="1.17.4.1"/>
    </reaction>
</comment>
<dbReference type="EMBL" id="BRXZ01001773">
    <property type="protein sequence ID" value="GMH46340.1"/>
    <property type="molecule type" value="Genomic_DNA"/>
</dbReference>
<dbReference type="PROSITE" id="PS51161">
    <property type="entry name" value="ATP_CONE"/>
    <property type="match status" value="1"/>
</dbReference>
<dbReference type="Pfam" id="PF02867">
    <property type="entry name" value="Ribonuc_red_lgC"/>
    <property type="match status" value="2"/>
</dbReference>
<dbReference type="PANTHER" id="PTHR11573:SF6">
    <property type="entry name" value="RIBONUCLEOSIDE-DIPHOSPHATE REDUCTASE LARGE SUBUNIT"/>
    <property type="match status" value="1"/>
</dbReference>
<dbReference type="PROSITE" id="PS00089">
    <property type="entry name" value="RIBORED_LARGE"/>
    <property type="match status" value="1"/>
</dbReference>
<dbReference type="GO" id="GO:0005971">
    <property type="term" value="C:ribonucleoside-diphosphate reductase complex"/>
    <property type="evidence" value="ECO:0007669"/>
    <property type="project" value="TreeGrafter"/>
</dbReference>
<dbReference type="InterPro" id="IPR008926">
    <property type="entry name" value="RNR_R1-su_N"/>
</dbReference>
<proteinExistence type="inferred from homology"/>
<protein>
    <recommendedName>
        <fullName evidence="2 9">Ribonucleoside-diphosphate reductase</fullName>
        <ecNumber evidence="2 9">1.17.4.1</ecNumber>
    </recommendedName>
</protein>
<dbReference type="InterPro" id="IPR013509">
    <property type="entry name" value="RNR_lsu_N"/>
</dbReference>
<dbReference type="InterPro" id="IPR039718">
    <property type="entry name" value="Rrm1"/>
</dbReference>
<dbReference type="GO" id="GO:0005524">
    <property type="term" value="F:ATP binding"/>
    <property type="evidence" value="ECO:0007669"/>
    <property type="project" value="UniProtKB-UniRule"/>
</dbReference>
<evidence type="ECO:0000256" key="2">
    <source>
        <dbReference type="ARBA" id="ARBA00012274"/>
    </source>
</evidence>
<keyword evidence="7 9" id="KW-0215">Deoxyribonucleotide synthesis</keyword>
<keyword evidence="12" id="KW-1185">Reference proteome</keyword>
<evidence type="ECO:0000256" key="7">
    <source>
        <dbReference type="ARBA" id="ARBA00023116"/>
    </source>
</evidence>
<dbReference type="InterPro" id="IPR013346">
    <property type="entry name" value="NrdE_NrdA_C"/>
</dbReference>
<keyword evidence="5 8" id="KW-0067">ATP-binding</keyword>
<comment type="similarity">
    <text evidence="1 9">Belongs to the ribonucleoside diphosphate reductase large chain family.</text>
</comment>
<dbReference type="Gene3D" id="3.20.70.20">
    <property type="match status" value="2"/>
</dbReference>
<dbReference type="EC" id="1.17.4.1" evidence="2 9"/>
<gene>
    <name evidence="11" type="ORF">TrRE_jg1892</name>
</gene>
<dbReference type="SUPFAM" id="SSF51998">
    <property type="entry name" value="PFL-like glycyl radical enzymes"/>
    <property type="match status" value="1"/>
</dbReference>
<evidence type="ECO:0000256" key="1">
    <source>
        <dbReference type="ARBA" id="ARBA00010406"/>
    </source>
</evidence>
<reference evidence="11" key="1">
    <citation type="submission" date="2022-07" db="EMBL/GenBank/DDBJ databases">
        <title>Genome analysis of Parmales, a sister group of diatoms, reveals the evolutionary specialization of diatoms from phago-mixotrophs to photoautotrophs.</title>
        <authorList>
            <person name="Ban H."/>
            <person name="Sato S."/>
            <person name="Yoshikawa S."/>
            <person name="Kazumasa Y."/>
            <person name="Nakamura Y."/>
            <person name="Ichinomiya M."/>
            <person name="Saitoh K."/>
            <person name="Sato N."/>
            <person name="Blanc-Mathieu R."/>
            <person name="Endo H."/>
            <person name="Kuwata A."/>
            <person name="Ogata H."/>
        </authorList>
    </citation>
    <scope>NUCLEOTIDE SEQUENCE</scope>
</reference>
<dbReference type="Pfam" id="PF03477">
    <property type="entry name" value="ATP-cone"/>
    <property type="match status" value="1"/>
</dbReference>
<dbReference type="PRINTS" id="PR01183">
    <property type="entry name" value="RIBORDTASEM1"/>
</dbReference>
<dbReference type="GO" id="GO:0004748">
    <property type="term" value="F:ribonucleoside-diphosphate reductase activity, thioredoxin disulfide as acceptor"/>
    <property type="evidence" value="ECO:0007669"/>
    <property type="project" value="UniProtKB-EC"/>
</dbReference>
<evidence type="ECO:0000256" key="4">
    <source>
        <dbReference type="ARBA" id="ARBA00022741"/>
    </source>
</evidence>
<keyword evidence="3" id="KW-0021">Allosteric enzyme</keyword>
<name>A0A9W7DL89_9STRA</name>
<keyword evidence="6 9" id="KW-0560">Oxidoreductase</keyword>
<keyword evidence="4 8" id="KW-0547">Nucleotide-binding</keyword>
<evidence type="ECO:0000313" key="11">
    <source>
        <dbReference type="EMBL" id="GMH46340.1"/>
    </source>
</evidence>
<dbReference type="Proteomes" id="UP001165082">
    <property type="component" value="Unassembled WGS sequence"/>
</dbReference>
<comment type="function">
    <text evidence="9">Provides the precursors necessary for DNA synthesis. Catalyzes the biosynthesis of deoxyribonucleotides from the corresponding ribonucleotides.</text>
</comment>
<dbReference type="GO" id="GO:0009263">
    <property type="term" value="P:deoxyribonucleotide biosynthetic process"/>
    <property type="evidence" value="ECO:0007669"/>
    <property type="project" value="UniProtKB-KW"/>
</dbReference>
<evidence type="ECO:0000313" key="12">
    <source>
        <dbReference type="Proteomes" id="UP001165082"/>
    </source>
</evidence>
<dbReference type="InterPro" id="IPR000788">
    <property type="entry name" value="RNR_lg_C"/>
</dbReference>
<evidence type="ECO:0000259" key="10">
    <source>
        <dbReference type="PROSITE" id="PS51161"/>
    </source>
</evidence>
<evidence type="ECO:0000256" key="6">
    <source>
        <dbReference type="ARBA" id="ARBA00023002"/>
    </source>
</evidence>
<evidence type="ECO:0000256" key="5">
    <source>
        <dbReference type="ARBA" id="ARBA00022840"/>
    </source>
</evidence>
<sequence>MKNIILTGLLAMGQMSSLDPHEYPSHHGNVTDGVIDGVTDGTTDDIAVETSDSDVGSLYVIKRNKKEESISFDKIIARINSLTKGLDKKYVDVAKIAQKVIQGVYPGVHTSELDTLAAETSAYMSTNHPDYQRLAARISVSNLHKETSSSFSKTLKTLATAIDPKTEEKAGFISKEMEELVEKFADVIDAKIQHSRDYNMNYFGFKTLEKSYLLRDVATGRVLERPQYMWMRVALGIHCSDILSLPTASKQSLQSKLELAFKTYDLMSEGYFTHASPTLFHAGTTHPQLSSCFLLQMTEDSISGIYDTLKKCACISKGAGGIGLSVHNIRASGSYIKGTKGYSNGLVPMLRVFDSTSRYVDQGGGKRPGAFAVYLEPWHADIFDVLNLKKNHGKEEQRARDLFYGLWINDLFMKRVEEDGDWSLMCPAQCPGLSDCHSEEFEELYTKYEKEKKVVKTIKARELWTAILDAQVETGTPYMLYKDACNSKSNQKNLGTIKSSNLCTEIVEYTDPEEVAVCNLASVCLPRFVKCKRNSNYGSPLSEKDVSYDFAGLHDVLNREIFATIYHAAVEASCELAEENGTYETYEGSPASEGVLQYDMWGVEPEGMWDWEGLKEKINKFGVRNSLLVAPMPTASTSQILGVNECIEPFTSNMYVRRVKAGEFIIANPHLLQDLTDRGLWTSGVRTKLMRDGGSIQDIPGIPDRLKALYKTVWEVKMKDVIDMAADRGAYIDQSQSLNLFLASPTHDKLTAMHFYAWKKGLKTGMYYLRSKGAASAIQFTVDNEGEGGDDYEDDGGGCLSCQA</sequence>
<feature type="domain" description="ATP-cone" evidence="10">
    <location>
        <begin position="58"/>
        <end position="149"/>
    </location>
</feature>
<dbReference type="SUPFAM" id="SSF48168">
    <property type="entry name" value="R1 subunit of ribonucleotide reductase, N-terminal domain"/>
    <property type="match status" value="1"/>
</dbReference>
<evidence type="ECO:0000256" key="9">
    <source>
        <dbReference type="RuleBase" id="RU003410"/>
    </source>
</evidence>
<dbReference type="InterPro" id="IPR005144">
    <property type="entry name" value="ATP-cone_dom"/>
</dbReference>
<dbReference type="NCBIfam" id="TIGR02506">
    <property type="entry name" value="NrdE_NrdA"/>
    <property type="match status" value="1"/>
</dbReference>
<dbReference type="Pfam" id="PF00317">
    <property type="entry name" value="Ribonuc_red_lgN"/>
    <property type="match status" value="1"/>
</dbReference>
<accession>A0A9W7DL89</accession>
<dbReference type="OrthoDB" id="3000483at2759"/>
<organism evidence="11 12">
    <name type="scientific">Triparma retinervis</name>
    <dbReference type="NCBI Taxonomy" id="2557542"/>
    <lineage>
        <taxon>Eukaryota</taxon>
        <taxon>Sar</taxon>
        <taxon>Stramenopiles</taxon>
        <taxon>Ochrophyta</taxon>
        <taxon>Bolidophyceae</taxon>
        <taxon>Parmales</taxon>
        <taxon>Triparmaceae</taxon>
        <taxon>Triparma</taxon>
    </lineage>
</organism>